<dbReference type="Proteomes" id="UP000031637">
    <property type="component" value="Chromosome"/>
</dbReference>
<feature type="transmembrane region" description="Helical" evidence="1">
    <location>
        <begin position="142"/>
        <end position="165"/>
    </location>
</feature>
<name>W0SC41_9PROT</name>
<protein>
    <submittedName>
        <fullName evidence="2">Uncharacterized protein</fullName>
    </submittedName>
</protein>
<dbReference type="RefSeq" id="WP_041097261.1">
    <property type="nucleotide sequence ID" value="NZ_AP012547.1"/>
</dbReference>
<keyword evidence="1" id="KW-0472">Membrane</keyword>
<sequence length="191" mass="21203">MNNAQRIALMVAVANLVLLLLFPPFDYASLQRGGIPTFDGFYFAFGSHPNRIVNANFLALEIIVVLINACIALLLLRDPPVRKTLNPGGNRRQRIVLVLMAINLVLVLLFPPFEFFGSITKAALPTFEGFYFVLADNSQRQLVAPILYIEVALVIINGALLWLLFKDKGPGEASAEQVRELARRVRAAQNK</sequence>
<dbReference type="AlphaFoldDB" id="W0SC41"/>
<evidence type="ECO:0000256" key="1">
    <source>
        <dbReference type="SAM" id="Phobius"/>
    </source>
</evidence>
<feature type="transmembrane region" description="Helical" evidence="1">
    <location>
        <begin position="95"/>
        <end position="113"/>
    </location>
</feature>
<feature type="transmembrane region" description="Helical" evidence="1">
    <location>
        <begin position="52"/>
        <end position="75"/>
    </location>
</feature>
<keyword evidence="1" id="KW-1133">Transmembrane helix</keyword>
<keyword evidence="1" id="KW-0812">Transmembrane</keyword>
<dbReference type="OrthoDB" id="9914274at2"/>
<dbReference type="STRING" id="1223802.SUTH_00798"/>
<organism evidence="2 3">
    <name type="scientific">Sulfuritalea hydrogenivorans sk43H</name>
    <dbReference type="NCBI Taxonomy" id="1223802"/>
    <lineage>
        <taxon>Bacteria</taxon>
        <taxon>Pseudomonadati</taxon>
        <taxon>Pseudomonadota</taxon>
        <taxon>Betaproteobacteria</taxon>
        <taxon>Nitrosomonadales</taxon>
        <taxon>Sterolibacteriaceae</taxon>
        <taxon>Sulfuritalea</taxon>
    </lineage>
</organism>
<evidence type="ECO:0000313" key="3">
    <source>
        <dbReference type="Proteomes" id="UP000031637"/>
    </source>
</evidence>
<reference evidence="2 3" key="1">
    <citation type="journal article" date="2014" name="Syst. Appl. Microbiol.">
        <title>Complete genomes of freshwater sulfur oxidizers Sulfuricella denitrificans skB26 and Sulfuritalea hydrogenivorans sk43H: genetic insights into the sulfur oxidation pathway of betaproteobacteria.</title>
        <authorList>
            <person name="Watanabe T."/>
            <person name="Kojima H."/>
            <person name="Fukui M."/>
        </authorList>
    </citation>
    <scope>NUCLEOTIDE SEQUENCE [LARGE SCALE GENOMIC DNA]</scope>
    <source>
        <strain evidence="2">DSM22779</strain>
    </source>
</reference>
<evidence type="ECO:0000313" key="2">
    <source>
        <dbReference type="EMBL" id="BAO28606.1"/>
    </source>
</evidence>
<dbReference type="EMBL" id="AP012547">
    <property type="protein sequence ID" value="BAO28606.1"/>
    <property type="molecule type" value="Genomic_DNA"/>
</dbReference>
<proteinExistence type="predicted"/>
<gene>
    <name evidence="2" type="ORF">SUTH_00798</name>
</gene>
<accession>W0SC41</accession>
<keyword evidence="3" id="KW-1185">Reference proteome</keyword>
<dbReference type="HOGENOM" id="CLU_1420795_0_0_4"/>
<dbReference type="KEGG" id="shd:SUTH_00798"/>